<reference evidence="3" key="1">
    <citation type="submission" date="2010-07" db="EMBL/GenBank/DDBJ databases">
        <title>The genome sequence of Haemophilus parainfluenzae T3T1.</title>
        <authorList>
            <person name="Crook D."/>
            <person name="Hood D."/>
            <person name="Moxon R."/>
            <person name="Parkhill J."/>
            <person name="Aslett M."/>
            <person name="Bentley S.D."/>
        </authorList>
    </citation>
    <scope>NUCLEOTIDE SEQUENCE [LARGE SCALE GENOMIC DNA]</scope>
    <source>
        <strain evidence="3">T3T1</strain>
    </source>
</reference>
<dbReference type="RefSeq" id="WP_014064005.1">
    <property type="nucleotide sequence ID" value="NC_015964.1"/>
</dbReference>
<dbReference type="Proteomes" id="UP000007052">
    <property type="component" value="Chromosome"/>
</dbReference>
<organism evidence="2 3">
    <name type="scientific">Haemophilus parainfluenzae (strain T3T1)</name>
    <dbReference type="NCBI Taxonomy" id="862965"/>
    <lineage>
        <taxon>Bacteria</taxon>
        <taxon>Pseudomonadati</taxon>
        <taxon>Pseudomonadota</taxon>
        <taxon>Gammaproteobacteria</taxon>
        <taxon>Pasteurellales</taxon>
        <taxon>Pasteurellaceae</taxon>
        <taxon>Haemophilus</taxon>
    </lineage>
</organism>
<dbReference type="KEGG" id="hpr:PARA_00450"/>
<dbReference type="AlphaFoldDB" id="A0AB33QH15"/>
<evidence type="ECO:0000259" key="1">
    <source>
        <dbReference type="Pfam" id="PF03235"/>
    </source>
</evidence>
<evidence type="ECO:0000313" key="2">
    <source>
        <dbReference type="EMBL" id="CBW14152.1"/>
    </source>
</evidence>
<evidence type="ECO:0000313" key="3">
    <source>
        <dbReference type="Proteomes" id="UP000007052"/>
    </source>
</evidence>
<feature type="domain" description="GmrSD restriction endonucleases N-terminal" evidence="1">
    <location>
        <begin position="26"/>
        <end position="230"/>
    </location>
</feature>
<name>A0AB33QH15_HAEP3</name>
<sequence length="732" mass="85939">MATTLHSFMDIFDTKFEDGAGSIQVQKIIIPIIQRDYAQGRDNPDVARVRERFIEALYKAVTENPITLDFVYGDIDKEGNMTPLDGQQRLTTLFLLHWYAAKKENIVKDDYDFLEKFSYETRYSARNFCHELVNYNPEFKKDSLSEEIIDQAWFPLDWKNDPTISSMLRMLDAIHNRFKSVTDLWTKLKEGCITFYFLPIKDMGLTDELYIKMNSRGKPLTLFEHFKAELEREIRNIDDELADKIMRKIDIDWTDLLWKYRNSNTSSLDDNIIDDEFLRYFKFICDVIYYRKEISAGNRGKDVFELLDLYSSSKSQDAEENIKTLERFFDCWLNIRDYRDPKDFLSSFMANTHEDGKILVKSGSDLNIFKDCLHTYPDRAKFPLNRFVLLYAITTYLQNLDKVTESDFKRRIRIVNNLIQNSRDEISDRQDRNRMPAILKQTEAIILTGVTNDDIDIGPSFNAHQIVEEKGKIDYLKSNPGMAGVMFELEDHDLLKGQISIVGIKNLHYTERFESLFKCDKGKVDCAMMAIGAMMEIGNYGQMEGNKRRYQYGTKSNSSAWENLFHRSANSGFEKTSDILISLLDKYEEFTDEILEDIAKAYLVKCKREKKYPFEYYYIKYAEYRPDSYGKMWNDDPEANPHMFRVMQTETRLSESSYYPSLKAASDSHLSKEHYGDRLIFGDEYITCEKNSYLRRKNKDGSIIDIIIIPNSGDIDTKDRIGFLKNYIKKHF</sequence>
<dbReference type="InterPro" id="IPR004919">
    <property type="entry name" value="GmrSD_N"/>
</dbReference>
<dbReference type="Pfam" id="PF03235">
    <property type="entry name" value="GmrSD_N"/>
    <property type="match status" value="1"/>
</dbReference>
<gene>
    <name evidence="2" type="ordered locus">PARA_00450</name>
</gene>
<accession>A0AB33QH15</accession>
<proteinExistence type="predicted"/>
<dbReference type="EMBL" id="FQ312002">
    <property type="protein sequence ID" value="CBW14152.1"/>
    <property type="molecule type" value="Genomic_DNA"/>
</dbReference>
<protein>
    <recommendedName>
        <fullName evidence="1">GmrSD restriction endonucleases N-terminal domain-containing protein</fullName>
    </recommendedName>
</protein>